<dbReference type="CDD" id="cd16025">
    <property type="entry name" value="PAS_like"/>
    <property type="match status" value="1"/>
</dbReference>
<dbReference type="InterPro" id="IPR000917">
    <property type="entry name" value="Sulfatase_N"/>
</dbReference>
<dbReference type="InterPro" id="IPR050738">
    <property type="entry name" value="Sulfatase"/>
</dbReference>
<name>A0ABV2T083_9BACT</name>
<dbReference type="PANTHER" id="PTHR42693:SF53">
    <property type="entry name" value="ENDO-4-O-SULFATASE"/>
    <property type="match status" value="1"/>
</dbReference>
<keyword evidence="8" id="KW-1185">Reference proteome</keyword>
<evidence type="ECO:0000313" key="7">
    <source>
        <dbReference type="EMBL" id="MET6995750.1"/>
    </source>
</evidence>
<gene>
    <name evidence="7" type="ORF">ABR189_00145</name>
</gene>
<dbReference type="RefSeq" id="WP_354658399.1">
    <property type="nucleotide sequence ID" value="NZ_JBEXAC010000001.1"/>
</dbReference>
<dbReference type="InterPro" id="IPR017850">
    <property type="entry name" value="Alkaline_phosphatase_core_sf"/>
</dbReference>
<dbReference type="SUPFAM" id="SSF53649">
    <property type="entry name" value="Alkaline phosphatase-like"/>
    <property type="match status" value="1"/>
</dbReference>
<feature type="domain" description="Sulfatase N-terminal" evidence="6">
    <location>
        <begin position="32"/>
        <end position="435"/>
    </location>
</feature>
<proteinExistence type="inferred from homology"/>
<dbReference type="InterPro" id="IPR024607">
    <property type="entry name" value="Sulfatase_CS"/>
</dbReference>
<dbReference type="EC" id="3.1.6.-" evidence="7"/>
<dbReference type="PANTHER" id="PTHR42693">
    <property type="entry name" value="ARYLSULFATASE FAMILY MEMBER"/>
    <property type="match status" value="1"/>
</dbReference>
<keyword evidence="5" id="KW-0732">Signal</keyword>
<dbReference type="PROSITE" id="PS00149">
    <property type="entry name" value="SULFATASE_2"/>
    <property type="match status" value="1"/>
</dbReference>
<evidence type="ECO:0000256" key="2">
    <source>
        <dbReference type="ARBA" id="ARBA00022723"/>
    </source>
</evidence>
<dbReference type="GO" id="GO:0016787">
    <property type="term" value="F:hydrolase activity"/>
    <property type="evidence" value="ECO:0007669"/>
    <property type="project" value="UniProtKB-KW"/>
</dbReference>
<keyword evidence="3 7" id="KW-0378">Hydrolase</keyword>
<evidence type="ECO:0000256" key="5">
    <source>
        <dbReference type="SAM" id="SignalP"/>
    </source>
</evidence>
<protein>
    <submittedName>
        <fullName evidence="7">Arylsulfatase</fullName>
        <ecNumber evidence="7">3.1.6.-</ecNumber>
    </submittedName>
</protein>
<keyword evidence="2" id="KW-0479">Metal-binding</keyword>
<keyword evidence="4" id="KW-0106">Calcium</keyword>
<dbReference type="Gene3D" id="3.40.720.10">
    <property type="entry name" value="Alkaline Phosphatase, subunit A"/>
    <property type="match status" value="1"/>
</dbReference>
<feature type="signal peptide" evidence="5">
    <location>
        <begin position="1"/>
        <end position="25"/>
    </location>
</feature>
<dbReference type="EMBL" id="JBEXAC010000001">
    <property type="protein sequence ID" value="MET6995750.1"/>
    <property type="molecule type" value="Genomic_DNA"/>
</dbReference>
<accession>A0ABV2T083</accession>
<organism evidence="7 8">
    <name type="scientific">Chitinophaga defluvii</name>
    <dbReference type="NCBI Taxonomy" id="3163343"/>
    <lineage>
        <taxon>Bacteria</taxon>
        <taxon>Pseudomonadati</taxon>
        <taxon>Bacteroidota</taxon>
        <taxon>Chitinophagia</taxon>
        <taxon>Chitinophagales</taxon>
        <taxon>Chitinophagaceae</taxon>
        <taxon>Chitinophaga</taxon>
    </lineage>
</organism>
<comment type="caution">
    <text evidence="7">The sequence shown here is derived from an EMBL/GenBank/DDBJ whole genome shotgun (WGS) entry which is preliminary data.</text>
</comment>
<sequence length="543" mass="62284">MYVHKCTVYLCSLFTLLIFQLQVYAQTTKDKPNFVIILADDMGYSDIGAFGSEIQTPHLDQLAAQGLRMSQFYNASRCCPTRASLLSGHYPHNAGVGSMNKNLGKPAYQGYINKQSITIAEGLKSAGYFTMLSGKWHVGNEPDQWPLSRGFDRFFGLIGGTSNYFYPHPFKLGPEDYFVLNDKKLDDYLTAVKPKDYYLTDEFGDYALKFLEEAKTQQKPFYLHLTFNAPHFPIQARTEDIARYLGKYNKGWDSLRYDRYNRLLAMGIIKKEWQLSPRDTLIPAWYQMRPTEKEAWELKMAVYAAMIDRLDYNVGRVLNKLKEMGAEENTVVIFLSDNGASHEYPFPNRKQADSLLSLKIKALPASDPQSFASYEYNWANLSNTPFRAFKHWEHEGGISTPFIVRYPKLIKAGSLNHQPAHIVDIQATVFELAGVKYPSQYQGNNLTPPDGVSLVDVFKGKPWKGHDVLYWEHQGNKAVRKGAWKIVSSYPENKWRLFNMNTDRTELHDLAEKQPGKLQELIALFDNWAVKSGVEKWPDINRH</sequence>
<feature type="chain" id="PRO_5047418826" evidence="5">
    <location>
        <begin position="26"/>
        <end position="543"/>
    </location>
</feature>
<evidence type="ECO:0000256" key="3">
    <source>
        <dbReference type="ARBA" id="ARBA00022801"/>
    </source>
</evidence>
<evidence type="ECO:0000259" key="6">
    <source>
        <dbReference type="Pfam" id="PF00884"/>
    </source>
</evidence>
<dbReference type="Pfam" id="PF00884">
    <property type="entry name" value="Sulfatase"/>
    <property type="match status" value="1"/>
</dbReference>
<dbReference type="Proteomes" id="UP001549749">
    <property type="component" value="Unassembled WGS sequence"/>
</dbReference>
<comment type="similarity">
    <text evidence="1">Belongs to the sulfatase family.</text>
</comment>
<dbReference type="Gene3D" id="3.30.1120.10">
    <property type="match status" value="1"/>
</dbReference>
<reference evidence="7 8" key="1">
    <citation type="submission" date="2024-06" db="EMBL/GenBank/DDBJ databases">
        <title>Chitinophaga defluvii sp. nov., isolated from municipal sewage.</title>
        <authorList>
            <person name="Zhang L."/>
        </authorList>
    </citation>
    <scope>NUCLEOTIDE SEQUENCE [LARGE SCALE GENOMIC DNA]</scope>
    <source>
        <strain evidence="7 8">H8</strain>
    </source>
</reference>
<evidence type="ECO:0000256" key="1">
    <source>
        <dbReference type="ARBA" id="ARBA00008779"/>
    </source>
</evidence>
<evidence type="ECO:0000256" key="4">
    <source>
        <dbReference type="ARBA" id="ARBA00022837"/>
    </source>
</evidence>
<evidence type="ECO:0000313" key="8">
    <source>
        <dbReference type="Proteomes" id="UP001549749"/>
    </source>
</evidence>